<dbReference type="InterPro" id="IPR041679">
    <property type="entry name" value="DNA2/NAM7-like_C"/>
</dbReference>
<keyword evidence="4" id="KW-0472">Membrane</keyword>
<feature type="compositionally biased region" description="Acidic residues" evidence="3">
    <location>
        <begin position="2629"/>
        <end position="2638"/>
    </location>
</feature>
<feature type="region of interest" description="Disordered" evidence="3">
    <location>
        <begin position="2460"/>
        <end position="2483"/>
    </location>
</feature>
<evidence type="ECO:0000256" key="1">
    <source>
        <dbReference type="ARBA" id="ARBA00048432"/>
    </source>
</evidence>
<dbReference type="SMART" id="SM00487">
    <property type="entry name" value="DEXDc"/>
    <property type="match status" value="1"/>
</dbReference>
<accession>A0ABY1URI9</accession>
<dbReference type="EMBL" id="LT969436">
    <property type="protein sequence ID" value="SOV17178.1"/>
    <property type="molecule type" value="Genomic_DNA"/>
</dbReference>
<keyword evidence="2" id="KW-0175">Coiled coil</keyword>
<keyword evidence="4" id="KW-1133">Transmembrane helix</keyword>
<evidence type="ECO:0000256" key="3">
    <source>
        <dbReference type="SAM" id="MobiDB-lite"/>
    </source>
</evidence>
<dbReference type="InterPro" id="IPR014001">
    <property type="entry name" value="Helicase_ATP-bd"/>
</dbReference>
<dbReference type="Pfam" id="PF13086">
    <property type="entry name" value="AAA_11"/>
    <property type="match status" value="2"/>
</dbReference>
<dbReference type="CDD" id="cd18808">
    <property type="entry name" value="SF1_C_Upf1"/>
    <property type="match status" value="1"/>
</dbReference>
<protein>
    <recommendedName>
        <fullName evidence="5">Helicase ATP-binding domain-containing protein</fullName>
    </recommendedName>
</protein>
<sequence>MNNKLQENVSPNEDVDIYEKLKTSIINRNVEEFYEECVSKFLERLKNIGDTNHIICHHTYADIVIFFYLNLFVDNSEFIRFVLLSQDNNENIKTCKRNIDDKNEKCVEKKKESLEELESYLKNLKLKYSEKIKKIKTVIIDNISNCQKCIMIYYLLQKKLQEKISSNMNKKDDNITNIIKKEIFEFNFYRIINKITCPIGYNNVDSIILELMLNGSKIFQIDLNYILEYNKINKVNLKIFKEKFINYDNVEIYRIIKEYVDYDSLSFFCNLLFKEFKRMKNLLLQNDNSNNNGNEPYIIKDNVSNNNNKKKKNNKNNDIIYNDNNMLYDCNIQCLLPYIYIHIFILLKHKQVEETVRRVLKERIILYSLMLNSLRYSDNFIQLIIFKIINNIFIDEEEFLKDSNKKLISSIFSYWIKLSDGCIVKMINASITDELSTSHNNNLSRSGSNNTKQNSNKLYHNSCSKKTKNDDENFLKNNFTDYDIYKYMQSLICGLYLLTLIRRKKNKDHHHHNNKSDNTNNFSHLEEYNMDMLSLSHFFINVDNYIYLIGFMFSENKDTINNLFNLIFKLLYFIKYLKSYIIQNRNLKNKYFEDTCIYSSINILYNIIEVTKKLFISYFHIDEYTKNLYKNYFRDRPLTFENMAFYIIPLFISHEDYYIRKYAIKVLIILLSDANIRDSLDKKNIFKMFDLLINIEGCKGLSQNEEEEEKKNMNQLLLLLFKCNINENKLSSNITNLIFSEKQKGFLKYISRLCNNEEYSIIHMKNIFEYFFVLLVKIINIIIRRAQCSLNIEKYKDLFMNIYEVVEIYMKELKKEKVKKHKLIFLSSAIYLCHLITNSIYKGKIHSSVPYLNIVVTLIKNIEHHLNFIHDDLICINKISNDVISDKKLLIDTQEEDNECDDTKIVKDLHVLYFYKNLYSEELGTTISNTNNMNNNMCNINGCDNIENIDHSYINTISKENKNNDINCKNKEFSDKNVKSNSLDNEGRNSLDILKNKINKYEKYIKMCLIQNKNNDEIIYNYIYCFFYLCVSNMNKRTRKNVVKSYDLIVKYIMRDEYKLHRVKKKSLLFSLPTYIIKDVENEGKRYNLIIDKYDYILRSYIIDLFKCKKYLPCLLLSCLSFTNTMILFLKKKNFINSTTNHNITEKEDLLDCFMLVNSKTWFYFNVIIECVCDYFVKSKNKMDVKDQKIKEQNGNTQKCNNNYNTNDDILNKFVWQIINLIIDSIWKILIYIFYNVKINIFSIKVKTFSINIYGRAALLMFLKFYESWIIFIKTFLTSEKQIFISRTILLPDLFYKKFGFLSSQVLSYFHFIESNFFSDNQNEINLTLLEKQKDMMNNILDVLIYFIKDKDQKGYVNELNSLSQFKLRIKKLTFPKKLQDAFLLSTYDHVFKKAKELLLRVEKTNTSELDEYRGEEPDMDSNSLQMLKGDNKENAININNSDLFVEKDSKNIIRIDSNSKDVNVVEKDDNKGGKKVFSLEHAKKIIEKNAASKNTKRAIVLNENLTEKNKQQYFKEMKEKRKESENCIMKYFIMLQEFLDWDFFNLDNIQKYKNSISEELPIRFDSEEEYHKFFRPMALEECRCSMLNNMVGDMNKYVINIVGKKKMPYWVIWHVSSSSENKRNLDNIKPMDLIALIPFDEEKTNNILADNNDTNIKYEKLKDILKCTKHVIGLVDIGSNKSDNVFDIKLINEDNLPCKVDNEKTRLKLNFITCNKFHAYVLCNLMTNIREFQSIYLSRNCPLFNLILKPIGDNKVRSGLYSMKNNNYIYNCDKDNKLKNELNKLTRQEKVILKILSKYNLLNESQIEAVKLILLNKNNISLIQGPPGTGKTKTVIGIVSVLYALINKKNYEKDKKKKDLSYNEQNDSSKKKKILICSPSNSAIDEIAKRILNEGLLNFINLINSYENKIKKNNTTTSTKKYSSNNNNKKNMVGGNDLYNSSDFSSDFFCDDQPSNISNDKNNKSSKDILLKGLKNINKSNNNDILNEKIHKFKKEAISPKCIRIGLSKRTHEEIQRISLDYIFNKKKNSDENLYHIHFDKKKNKLNYSIKAVDYTKSKMNEMKNDLSMNNSEKYSFDCNDINGKFMFKKVEFIERFFSDELINNLDKKYLENLLYLYNESLSHYDWSIQKLISERNYLDECMSRLIQTDKQIGSFYTSNNKDVMLSDSEIIFSTLSGSASPVIENLEFEYLIIDEACQCVELSCLIPFRLKVKNIIMVGDPKQLPATTFSSDCRKYGYSRSLFERLLLCNVSSVLLNVQYRMRPEICYFPNNYFYNGLIKNADILSNKPFFYYFQDLNFFGCYKFINIDGIESMTYNKSYINYVEAYFIYKLVLYIKDIISKHRDNSKSVPNLYKLPVHFSLKDIGIICPYQSQVHLIRNMFEESFEDKIACPEVSTVDAFQGREKHIIIFSCVRSKLEVLENSKLLHKMGAYNKMEDNKWKKNKGRHAMYDSDDISEYNMDANENNNKSSGNEFNSDDDDDDQEWKYDYNDGVHTKKWISSKMPNIKNENDFRAIQKFGNNIGFLKDERRLNVALTRAKDYLWIIGNRKNLEVNETWDCLIQNAIMRKCYLDLKINFENSTTENIIKEKVNDFFIHLQKDINEKIYESSEMSSNISSNSGIIKEDHDEEDNYDENTVDEDKLFKNKFGLNKNKYKQNTIWNNSVDKEFSFSRAYTGNSYWSNYSNNEKEKKNKNYEKKGKRKINDSLLDDDLLTKRRKYDPYDNSNV</sequence>
<evidence type="ECO:0000313" key="7">
    <source>
        <dbReference type="Proteomes" id="UP000831156"/>
    </source>
</evidence>
<dbReference type="PANTHER" id="PTHR10887">
    <property type="entry name" value="DNA2/NAM7 HELICASE FAMILY"/>
    <property type="match status" value="1"/>
</dbReference>
<feature type="region of interest" description="Disordered" evidence="3">
    <location>
        <begin position="295"/>
        <end position="315"/>
    </location>
</feature>
<keyword evidence="7" id="KW-1185">Reference proteome</keyword>
<feature type="region of interest" description="Disordered" evidence="3">
    <location>
        <begin position="2619"/>
        <end position="2638"/>
    </location>
</feature>
<evidence type="ECO:0000259" key="5">
    <source>
        <dbReference type="SMART" id="SM00487"/>
    </source>
</evidence>
<feature type="coiled-coil region" evidence="2">
    <location>
        <begin position="92"/>
        <end position="134"/>
    </location>
</feature>
<dbReference type="InterPro" id="IPR045055">
    <property type="entry name" value="DNA2/NAM7-like"/>
</dbReference>
<feature type="compositionally biased region" description="Low complexity" evidence="3">
    <location>
        <begin position="1917"/>
        <end position="1932"/>
    </location>
</feature>
<evidence type="ECO:0000256" key="2">
    <source>
        <dbReference type="SAM" id="Coils"/>
    </source>
</evidence>
<feature type="region of interest" description="Disordered" evidence="3">
    <location>
        <begin position="438"/>
        <end position="467"/>
    </location>
</feature>
<dbReference type="InterPro" id="IPR041677">
    <property type="entry name" value="DNA2/NAM7_AAA_11"/>
</dbReference>
<reference evidence="6" key="1">
    <citation type="submission" date="2016-09" db="EMBL/GenBank/DDBJ databases">
        <authorList>
            <consortium name="Pathogen Informatics"/>
            <person name="Sun Q."/>
            <person name="Inoue M."/>
        </authorList>
    </citation>
    <scope>NUCLEOTIDE SEQUENCE</scope>
</reference>
<feature type="compositionally biased region" description="Polar residues" evidence="3">
    <location>
        <begin position="438"/>
        <end position="464"/>
    </location>
</feature>
<feature type="transmembrane region" description="Helical" evidence="4">
    <location>
        <begin position="1257"/>
        <end position="1277"/>
    </location>
</feature>
<feature type="domain" description="Helicase ATP-binding" evidence="5">
    <location>
        <begin position="1799"/>
        <end position="2263"/>
    </location>
</feature>
<organism evidence="6 7">
    <name type="scientific">Plasmodium gaboni</name>
    <dbReference type="NCBI Taxonomy" id="647221"/>
    <lineage>
        <taxon>Eukaryota</taxon>
        <taxon>Sar</taxon>
        <taxon>Alveolata</taxon>
        <taxon>Apicomplexa</taxon>
        <taxon>Aconoidasida</taxon>
        <taxon>Haemosporida</taxon>
        <taxon>Plasmodiidae</taxon>
        <taxon>Plasmodium</taxon>
        <taxon>Plasmodium (Laverania)</taxon>
    </lineage>
</organism>
<dbReference type="SUPFAM" id="SSF52540">
    <property type="entry name" value="P-loop containing nucleoside triphosphate hydrolases"/>
    <property type="match status" value="1"/>
</dbReference>
<feature type="transmembrane region" description="Helical" evidence="4">
    <location>
        <begin position="1018"/>
        <end position="1035"/>
    </location>
</feature>
<dbReference type="Gene3D" id="3.40.50.300">
    <property type="entry name" value="P-loop containing nucleotide triphosphate hydrolases"/>
    <property type="match status" value="3"/>
</dbReference>
<evidence type="ECO:0000313" key="6">
    <source>
        <dbReference type="EMBL" id="SOV17178.1"/>
    </source>
</evidence>
<dbReference type="Pfam" id="PF13087">
    <property type="entry name" value="AAA_12"/>
    <property type="match status" value="1"/>
</dbReference>
<keyword evidence="4" id="KW-0812">Transmembrane</keyword>
<feature type="transmembrane region" description="Helical" evidence="4">
    <location>
        <begin position="1111"/>
        <end position="1130"/>
    </location>
</feature>
<name>A0ABY1URI9_9APIC</name>
<proteinExistence type="predicted"/>
<feature type="transmembrane region" description="Helical" evidence="4">
    <location>
        <begin position="1214"/>
        <end position="1237"/>
    </location>
</feature>
<comment type="catalytic activity">
    <reaction evidence="1">
        <text>ATP + H2O = ADP + phosphate + H(+)</text>
        <dbReference type="Rhea" id="RHEA:13065"/>
        <dbReference type="ChEBI" id="CHEBI:15377"/>
        <dbReference type="ChEBI" id="CHEBI:15378"/>
        <dbReference type="ChEBI" id="CHEBI:30616"/>
        <dbReference type="ChEBI" id="CHEBI:43474"/>
        <dbReference type="ChEBI" id="CHEBI:456216"/>
        <dbReference type="EC" id="3.6.4.12"/>
    </reaction>
    <physiologicalReaction direction="left-to-right" evidence="1">
        <dbReference type="Rhea" id="RHEA:13066"/>
    </physiologicalReaction>
</comment>
<gene>
    <name evidence="6" type="ORF">PGABG01_1300500</name>
</gene>
<dbReference type="InterPro" id="IPR047187">
    <property type="entry name" value="SF1_C_Upf1"/>
</dbReference>
<dbReference type="InterPro" id="IPR027417">
    <property type="entry name" value="P-loop_NTPase"/>
</dbReference>
<feature type="compositionally biased region" description="Low complexity" evidence="3">
    <location>
        <begin position="295"/>
        <end position="307"/>
    </location>
</feature>
<feature type="compositionally biased region" description="Polar residues" evidence="3">
    <location>
        <begin position="2465"/>
        <end position="2477"/>
    </location>
</feature>
<evidence type="ECO:0000256" key="4">
    <source>
        <dbReference type="SAM" id="Phobius"/>
    </source>
</evidence>
<dbReference type="PANTHER" id="PTHR10887:SF495">
    <property type="entry name" value="HELICASE SENATAXIN ISOFORM X1-RELATED"/>
    <property type="match status" value="1"/>
</dbReference>
<feature type="region of interest" description="Disordered" evidence="3">
    <location>
        <begin position="1917"/>
        <end position="1936"/>
    </location>
</feature>
<dbReference type="Proteomes" id="UP000831156">
    <property type="component" value="Chromosome 13"/>
</dbReference>